<evidence type="ECO:0000313" key="19">
    <source>
        <dbReference type="Proteomes" id="UP000175684"/>
    </source>
</evidence>
<dbReference type="CDD" id="cd04301">
    <property type="entry name" value="NAT_SF"/>
    <property type="match status" value="1"/>
</dbReference>
<dbReference type="Proteomes" id="UP001357973">
    <property type="component" value="Chromosome"/>
</dbReference>
<dbReference type="AlphaFoldDB" id="A0A076JME4"/>
<dbReference type="SUPFAM" id="SSF55729">
    <property type="entry name" value="Acyl-CoA N-acyltransferases (Nat)"/>
    <property type="match status" value="1"/>
</dbReference>
<evidence type="ECO:0000313" key="20">
    <source>
        <dbReference type="Proteomes" id="UP000192714"/>
    </source>
</evidence>
<evidence type="ECO:0000313" key="28">
    <source>
        <dbReference type="Proteomes" id="UP000470926"/>
    </source>
</evidence>
<dbReference type="InterPro" id="IPR045039">
    <property type="entry name" value="NSI-like"/>
</dbReference>
<accession>A0A076JME4</accession>
<evidence type="ECO:0000313" key="24">
    <source>
        <dbReference type="Proteomes" id="UP000285262"/>
    </source>
</evidence>
<dbReference type="EMBL" id="CYYI01000006">
    <property type="protein sequence ID" value="CUN90097.1"/>
    <property type="molecule type" value="Genomic_DNA"/>
</dbReference>
<dbReference type="EMBL" id="QRVT01000001">
    <property type="protein sequence ID" value="RGS66188.1"/>
    <property type="molecule type" value="Genomic_DNA"/>
</dbReference>
<feature type="domain" description="N-acetyltransferase" evidence="3">
    <location>
        <begin position="1"/>
        <end position="137"/>
    </location>
</feature>
<evidence type="ECO:0000313" key="16">
    <source>
        <dbReference type="EMBL" id="RHJ18708.1"/>
    </source>
</evidence>
<protein>
    <submittedName>
        <fullName evidence="10 13">Acetyltransferase</fullName>
    </submittedName>
    <submittedName>
        <fullName evidence="4 15">N-acetyltransferase</fullName>
    </submittedName>
    <submittedName>
        <fullName evidence="6">GNAT family acetyltransferase</fullName>
    </submittedName>
</protein>
<evidence type="ECO:0000313" key="7">
    <source>
        <dbReference type="EMBL" id="KAB5887091.1"/>
    </source>
</evidence>
<reference evidence="14 26" key="7">
    <citation type="submission" date="2019-12" db="EMBL/GenBank/DDBJ databases">
        <title>Draft Genome Sequence of Bifidobacterium adolescentis ZJ2.</title>
        <authorList>
            <person name="Jin Z."/>
        </authorList>
    </citation>
    <scope>NUCLEOTIDE SEQUENCE [LARGE SCALE GENOMIC DNA]</scope>
    <source>
        <strain evidence="14 26">ZJ2</strain>
    </source>
</reference>
<reference evidence="4 29" key="10">
    <citation type="submission" date="2023-06" db="EMBL/GenBank/DDBJ databases">
        <title>Complete Genome Sequences of Bifidobacterium faecale strain JCM19861T was isolated from human faeces by Jung-Hye Choi et al. (2014).</title>
        <authorList>
            <person name="Okuhama S."/>
            <person name="Takahashi H."/>
            <person name="Imaizumi K."/>
            <person name="Nakayama S."/>
            <person name="Ogata Y."/>
            <person name="Suda W."/>
        </authorList>
    </citation>
    <scope>NUCLEOTIDE SEQUENCE [LARGE SCALE GENOMIC DNA]</scope>
    <source>
        <strain evidence="4 29">JCM 19861</strain>
    </source>
</reference>
<keyword evidence="1 13" id="KW-0808">Transferase</keyword>
<dbReference type="Proteomes" id="UP000464884">
    <property type="component" value="Chromosome"/>
</dbReference>
<evidence type="ECO:0000313" key="22">
    <source>
        <dbReference type="Proteomes" id="UP000193905"/>
    </source>
</evidence>
<dbReference type="EMBL" id="QRLP01000002">
    <property type="protein sequence ID" value="RHJ18708.1"/>
    <property type="molecule type" value="Genomic_DNA"/>
</dbReference>
<dbReference type="KEGG" id="badl:BADO_0788"/>
<dbReference type="EMBL" id="BPPZ01000004">
    <property type="protein sequence ID" value="GJD13991.1"/>
    <property type="molecule type" value="Genomic_DNA"/>
</dbReference>
<dbReference type="OrthoDB" id="4549080at2"/>
<dbReference type="Proteomes" id="UP000285262">
    <property type="component" value="Unassembled WGS sequence"/>
</dbReference>
<evidence type="ECO:0000313" key="12">
    <source>
        <dbReference type="EMBL" id="OSG98218.1"/>
    </source>
</evidence>
<dbReference type="PANTHER" id="PTHR43626:SF4">
    <property type="entry name" value="GCN5-RELATED N-ACETYLTRANSFERASE 2, CHLOROPLASTIC"/>
    <property type="match status" value="1"/>
</dbReference>
<dbReference type="Proteomes" id="UP000470200">
    <property type="component" value="Unassembled WGS sequence"/>
</dbReference>
<reference evidence="23 24" key="5">
    <citation type="submission" date="2018-08" db="EMBL/GenBank/DDBJ databases">
        <title>A genome reference for cultivated species of the human gut microbiota.</title>
        <authorList>
            <person name="Zou Y."/>
            <person name="Xue W."/>
            <person name="Luo G."/>
        </authorList>
    </citation>
    <scope>NUCLEOTIDE SEQUENCE [LARGE SCALE GENOMIC DNA]</scope>
    <source>
        <strain evidence="15 25">AF21-27</strain>
        <strain evidence="17 24">AF45-19</strain>
        <strain evidence="16 23">AM12-20</strain>
    </source>
</reference>
<evidence type="ECO:0000313" key="5">
    <source>
        <dbReference type="EMBL" id="CUN90097.1"/>
    </source>
</evidence>
<evidence type="ECO:0000313" key="23">
    <source>
        <dbReference type="Proteomes" id="UP000284589"/>
    </source>
</evidence>
<dbReference type="InterPro" id="IPR016181">
    <property type="entry name" value="Acyl_CoA_acyltransferase"/>
</dbReference>
<evidence type="ECO:0000259" key="3">
    <source>
        <dbReference type="PROSITE" id="PS51186"/>
    </source>
</evidence>
<gene>
    <name evidence="12" type="ORF">AL0462_0769</name>
    <name evidence="13" type="ORF">AL0467_0832</name>
    <name evidence="4" type="ORF">B19861_08200</name>
    <name evidence="11" type="ORF">B5789_0609</name>
    <name evidence="10" type="ORF">BBK15_05575</name>
    <name evidence="6" type="ORF">BIFAD42_09750</name>
    <name evidence="17" type="ORF">DW072_04435</name>
    <name evidence="16" type="ORF">DW139_03790</name>
    <name evidence="15" type="ORF">DWX79_03760</name>
    <name evidence="5" type="ORF">ERS852382_01619</name>
    <name evidence="14" type="ORF">F3K97_04145</name>
    <name evidence="8" type="ORF">GA542_07330</name>
    <name evidence="7" type="ORF">GA629_00445</name>
    <name evidence="9" type="ORF">NE692_02765</name>
</gene>
<dbReference type="EMBL" id="MAXD01000003">
    <property type="protein sequence ID" value="OFA34939.1"/>
    <property type="molecule type" value="Genomic_DNA"/>
</dbReference>
<reference evidence="6" key="8">
    <citation type="submission" date="2021-08" db="EMBL/GenBank/DDBJ databases">
        <title>Draft genome sequence of the GABA producer Bifidobacterium adolescentis 4-2, isolated from healthy human feces.</title>
        <authorList>
            <person name="Altaib H."/>
            <person name="Niwa R."/>
            <person name="Abe M."/>
            <person name="Suzuki T."/>
        </authorList>
    </citation>
    <scope>NUCLEOTIDE SEQUENCE</scope>
    <source>
        <strain evidence="6">4-2</strain>
    </source>
</reference>
<evidence type="ECO:0000256" key="2">
    <source>
        <dbReference type="ARBA" id="ARBA00023315"/>
    </source>
</evidence>
<evidence type="ECO:0000313" key="13">
    <source>
        <dbReference type="EMBL" id="OSH00433.1"/>
    </source>
</evidence>
<name>A0A076JME4_BIFAD</name>
<dbReference type="Proteomes" id="UP000886943">
    <property type="component" value="Unassembled WGS sequence"/>
</dbReference>
<evidence type="ECO:0000313" key="11">
    <source>
        <dbReference type="EMBL" id="OQM58530.1"/>
    </source>
</evidence>
<dbReference type="EMBL" id="CP047129">
    <property type="protein sequence ID" value="QHB62528.1"/>
    <property type="molecule type" value="Genomic_DNA"/>
</dbReference>
<reference evidence="21 22" key="2">
    <citation type="journal article" date="2016" name="Sci. Rep.">
        <title>Evaluation of genetic diversity among strains of the human gut commensal Bifidobacterium adolescentis.</title>
        <authorList>
            <person name="Duranti S."/>
            <person name="Milani C."/>
            <person name="Lugli G.A."/>
            <person name="Mancabelli L."/>
            <person name="Turroni F."/>
            <person name="Ferrario C."/>
            <person name="Mangifesta M."/>
            <person name="Viappiani A."/>
            <person name="Sanchez B."/>
            <person name="Margolles A."/>
            <person name="van Sinderen D."/>
            <person name="Ventura M."/>
        </authorList>
    </citation>
    <scope>NUCLEOTIDE SEQUENCE [LARGE SCALE GENOMIC DNA]</scope>
    <source>
        <strain evidence="12 22">AL46-2</strain>
        <strain evidence="13 21">AL46-7</strain>
    </source>
</reference>
<dbReference type="Proteomes" id="UP000284589">
    <property type="component" value="Unassembled WGS sequence"/>
</dbReference>
<dbReference type="PANTHER" id="PTHR43626">
    <property type="entry name" value="ACYL-COA N-ACYLTRANSFERASE"/>
    <property type="match status" value="1"/>
</dbReference>
<dbReference type="EMBL" id="LNKH01000003">
    <property type="protein sequence ID" value="OSG98218.1"/>
    <property type="molecule type" value="Genomic_DNA"/>
</dbReference>
<dbReference type="EMBL" id="JANFYM010000002">
    <property type="protein sequence ID" value="MCQ4792386.1"/>
    <property type="molecule type" value="Genomic_DNA"/>
</dbReference>
<dbReference type="Proteomes" id="UP000192714">
    <property type="component" value="Unassembled WGS sequence"/>
</dbReference>
<evidence type="ECO:0000313" key="17">
    <source>
        <dbReference type="EMBL" id="RHK26475.1"/>
    </source>
</evidence>
<dbReference type="EMBL" id="WDIP01000001">
    <property type="protein sequence ID" value="KAB5887091.1"/>
    <property type="molecule type" value="Genomic_DNA"/>
</dbReference>
<dbReference type="EMBL" id="WDFR01000003">
    <property type="protein sequence ID" value="KAB6029495.1"/>
    <property type="molecule type" value="Genomic_DNA"/>
</dbReference>
<evidence type="ECO:0000313" key="15">
    <source>
        <dbReference type="EMBL" id="RGS66188.1"/>
    </source>
</evidence>
<dbReference type="EMBL" id="QRNG01000005">
    <property type="protein sequence ID" value="RHK26475.1"/>
    <property type="molecule type" value="Genomic_DNA"/>
</dbReference>
<evidence type="ECO:0000313" key="21">
    <source>
        <dbReference type="Proteomes" id="UP000193208"/>
    </source>
</evidence>
<dbReference type="GO" id="GO:0008080">
    <property type="term" value="F:N-acetyltransferase activity"/>
    <property type="evidence" value="ECO:0007669"/>
    <property type="project" value="InterPro"/>
</dbReference>
<dbReference type="Proteomes" id="UP000175684">
    <property type="component" value="Unassembled WGS sequence"/>
</dbReference>
<reference evidence="27 28" key="6">
    <citation type="journal article" date="2019" name="Nat. Med.">
        <title>A library of human gut bacterial isolates paired with longitudinal multiomics data enables mechanistic microbiome research.</title>
        <authorList>
            <person name="Poyet M."/>
            <person name="Groussin M."/>
            <person name="Gibbons S.M."/>
            <person name="Avila-Pacheco J."/>
            <person name="Jiang X."/>
            <person name="Kearney S.M."/>
            <person name="Perrotta A.R."/>
            <person name="Berdy B."/>
            <person name="Zhao S."/>
            <person name="Lieberman T.D."/>
            <person name="Swanson P.K."/>
            <person name="Smith M."/>
            <person name="Roesemann S."/>
            <person name="Alexander J.E."/>
            <person name="Rich S.A."/>
            <person name="Livny J."/>
            <person name="Vlamakis H."/>
            <person name="Clish C."/>
            <person name="Bullock K."/>
            <person name="Deik A."/>
            <person name="Scott J."/>
            <person name="Pierce K.A."/>
            <person name="Xavier R.J."/>
            <person name="Alm E.J."/>
        </authorList>
    </citation>
    <scope>NUCLEOTIDE SEQUENCE [LARGE SCALE GENOMIC DNA]</scope>
    <source>
        <strain evidence="7 27">BIOML-A105</strain>
        <strain evidence="8 28">BIOML-A26</strain>
    </source>
</reference>
<evidence type="ECO:0000313" key="26">
    <source>
        <dbReference type="Proteomes" id="UP000464884"/>
    </source>
</evidence>
<evidence type="ECO:0000313" key="10">
    <source>
        <dbReference type="EMBL" id="OFA34939.1"/>
    </source>
</evidence>
<evidence type="ECO:0000313" key="14">
    <source>
        <dbReference type="EMBL" id="QHB62528.1"/>
    </source>
</evidence>
<dbReference type="Proteomes" id="UP000193208">
    <property type="component" value="Unassembled WGS sequence"/>
</dbReference>
<dbReference type="Proteomes" id="UP000095647">
    <property type="component" value="Unassembled WGS sequence"/>
</dbReference>
<dbReference type="RefSeq" id="WP_003809404.1">
    <property type="nucleotide sequence ID" value="NZ_AP028457.1"/>
</dbReference>
<dbReference type="GeneID" id="23324928"/>
<dbReference type="PROSITE" id="PS51186">
    <property type="entry name" value="GNAT"/>
    <property type="match status" value="1"/>
</dbReference>
<dbReference type="Proteomes" id="UP000193905">
    <property type="component" value="Unassembled WGS sequence"/>
</dbReference>
<sequence length="137" mass="15865">MVITYTDEKKFTKEQTQRLFLSVGWVSGQYPERLHKALMGSSTVFSAWDGERLVGLVRVLDDTEMVAYMHYVLVDPEYQGRGIAGHLVGMVKQRYHDYLYIEVMPEESKNATFYEKHGFHIMEDGVAMQICNPGERH</sequence>
<keyword evidence="2" id="KW-0012">Acyltransferase</keyword>
<dbReference type="EMBL" id="NAQF01000002">
    <property type="protein sequence ID" value="OQM58530.1"/>
    <property type="molecule type" value="Genomic_DNA"/>
</dbReference>
<dbReference type="EMBL" id="LNKI01000002">
    <property type="protein sequence ID" value="OSH00433.1"/>
    <property type="molecule type" value="Genomic_DNA"/>
</dbReference>
<evidence type="ECO:0000313" key="4">
    <source>
        <dbReference type="EMBL" id="BEK82878.1"/>
    </source>
</evidence>
<reference evidence="5 18" key="1">
    <citation type="submission" date="2015-09" db="EMBL/GenBank/DDBJ databases">
        <authorList>
            <consortium name="Pathogen Informatics"/>
        </authorList>
    </citation>
    <scope>NUCLEOTIDE SEQUENCE [LARGE SCALE GENOMIC DNA]</scope>
    <source>
        <strain evidence="5 18">2789STDY5608824</strain>
    </source>
</reference>
<reference evidence="10 19" key="3">
    <citation type="submission" date="2016-07" db="EMBL/GenBank/DDBJ databases">
        <title>Draft Genome Sequence of Bifidobacterium adolescentis strain Km 4.</title>
        <authorList>
            <person name="Danilenko V.N."/>
        </authorList>
    </citation>
    <scope>NUCLEOTIDE SEQUENCE [LARGE SCALE GENOMIC DNA]</scope>
    <source>
        <strain evidence="10 19">Km 4</strain>
    </source>
</reference>
<evidence type="ECO:0000313" key="27">
    <source>
        <dbReference type="Proteomes" id="UP000470200"/>
    </source>
</evidence>
<dbReference type="Proteomes" id="UP001206013">
    <property type="component" value="Unassembled WGS sequence"/>
</dbReference>
<evidence type="ECO:0000256" key="1">
    <source>
        <dbReference type="ARBA" id="ARBA00022679"/>
    </source>
</evidence>
<evidence type="ECO:0000313" key="18">
    <source>
        <dbReference type="Proteomes" id="UP000095647"/>
    </source>
</evidence>
<reference evidence="9" key="9">
    <citation type="submission" date="2022-06" db="EMBL/GenBank/DDBJ databases">
        <title>Isolation of gut microbiota from human fecal samples.</title>
        <authorList>
            <person name="Pamer E.G."/>
            <person name="Barat B."/>
            <person name="Waligurski E."/>
            <person name="Medina S."/>
            <person name="Paddock L."/>
            <person name="Mostad J."/>
        </authorList>
    </citation>
    <scope>NUCLEOTIDE SEQUENCE</scope>
    <source>
        <strain evidence="9">SL.1.01</strain>
    </source>
</reference>
<dbReference type="Proteomes" id="UP000285462">
    <property type="component" value="Unassembled WGS sequence"/>
</dbReference>
<evidence type="ECO:0000313" key="25">
    <source>
        <dbReference type="Proteomes" id="UP000285462"/>
    </source>
</evidence>
<proteinExistence type="predicted"/>
<dbReference type="Pfam" id="PF00583">
    <property type="entry name" value="Acetyltransf_1"/>
    <property type="match status" value="1"/>
</dbReference>
<dbReference type="PATRIC" id="fig|1680.5.peg.868"/>
<keyword evidence="29" id="KW-1185">Reference proteome</keyword>
<dbReference type="GO" id="GO:0005737">
    <property type="term" value="C:cytoplasm"/>
    <property type="evidence" value="ECO:0007669"/>
    <property type="project" value="TreeGrafter"/>
</dbReference>
<evidence type="ECO:0000313" key="9">
    <source>
        <dbReference type="EMBL" id="MCQ4792386.1"/>
    </source>
</evidence>
<dbReference type="KEGG" id="bado:BBMN23_0865"/>
<dbReference type="eggNOG" id="COG0454">
    <property type="taxonomic scope" value="Bacteria"/>
</dbReference>
<evidence type="ECO:0000313" key="29">
    <source>
        <dbReference type="Proteomes" id="UP001357973"/>
    </source>
</evidence>
<dbReference type="Gene3D" id="3.40.630.30">
    <property type="match status" value="1"/>
</dbReference>
<organism evidence="13 21">
    <name type="scientific">Bifidobacterium adolescentis</name>
    <dbReference type="NCBI Taxonomy" id="1680"/>
    <lineage>
        <taxon>Bacteria</taxon>
        <taxon>Bacillati</taxon>
        <taxon>Actinomycetota</taxon>
        <taxon>Actinomycetes</taxon>
        <taxon>Bifidobacteriales</taxon>
        <taxon>Bifidobacteriaceae</taxon>
        <taxon>Bifidobacterium</taxon>
    </lineage>
</organism>
<reference evidence="11 20" key="4">
    <citation type="submission" date="2017-03" db="EMBL/GenBank/DDBJ databases">
        <title>Maternal inheritance of bifidobacteria.</title>
        <authorList>
            <person name="Lugli G.A."/>
            <person name="Duranti S."/>
            <person name="Milani C."/>
            <person name="Mancabelli L."/>
        </authorList>
    </citation>
    <scope>NUCLEOTIDE SEQUENCE [LARGE SCALE GENOMIC DNA]</scope>
    <source>
        <strain evidence="11 20">1892B</strain>
    </source>
</reference>
<dbReference type="Proteomes" id="UP000470926">
    <property type="component" value="Unassembled WGS sequence"/>
</dbReference>
<evidence type="ECO:0000313" key="6">
    <source>
        <dbReference type="EMBL" id="GJD13991.1"/>
    </source>
</evidence>
<evidence type="ECO:0000313" key="8">
    <source>
        <dbReference type="EMBL" id="KAB6029495.1"/>
    </source>
</evidence>
<dbReference type="EMBL" id="AP028457">
    <property type="protein sequence ID" value="BEK82878.1"/>
    <property type="molecule type" value="Genomic_DNA"/>
</dbReference>
<dbReference type="InterPro" id="IPR000182">
    <property type="entry name" value="GNAT_dom"/>
</dbReference>